<dbReference type="AlphaFoldDB" id="A0AAJ7U6K4"/>
<feature type="compositionally biased region" description="Basic and acidic residues" evidence="1">
    <location>
        <begin position="118"/>
        <end position="134"/>
    </location>
</feature>
<organism evidence="2 3">
    <name type="scientific">Petromyzon marinus</name>
    <name type="common">Sea lamprey</name>
    <dbReference type="NCBI Taxonomy" id="7757"/>
    <lineage>
        <taxon>Eukaryota</taxon>
        <taxon>Metazoa</taxon>
        <taxon>Chordata</taxon>
        <taxon>Craniata</taxon>
        <taxon>Vertebrata</taxon>
        <taxon>Cyclostomata</taxon>
        <taxon>Hyperoartia</taxon>
        <taxon>Petromyzontiformes</taxon>
        <taxon>Petromyzontidae</taxon>
        <taxon>Petromyzon</taxon>
    </lineage>
</organism>
<dbReference type="Proteomes" id="UP001318040">
    <property type="component" value="Chromosome 50"/>
</dbReference>
<protein>
    <submittedName>
        <fullName evidence="3">Transmembrane protein 141 isoform X1</fullName>
    </submittedName>
</protein>
<dbReference type="Gene3D" id="1.10.3350.20">
    <property type="entry name" value="Tmem141 protein family"/>
    <property type="match status" value="1"/>
</dbReference>
<keyword evidence="2" id="KW-1185">Reference proteome</keyword>
<dbReference type="PANTHER" id="PTHR47229">
    <property type="entry name" value="TRANSMEMBRANE PROTEIN 141"/>
    <property type="match status" value="1"/>
</dbReference>
<evidence type="ECO:0000313" key="3">
    <source>
        <dbReference type="RefSeq" id="XP_032829218.1"/>
    </source>
</evidence>
<dbReference type="RefSeq" id="XP_032829218.1">
    <property type="nucleotide sequence ID" value="XM_032973327.1"/>
</dbReference>
<dbReference type="PANTHER" id="PTHR47229:SF1">
    <property type="entry name" value="TRANSMEMBRANE PROTEIN 141"/>
    <property type="match status" value="1"/>
</dbReference>
<dbReference type="KEGG" id="pmrn:116953271"/>
<accession>A0AAJ7U6K4</accession>
<proteinExistence type="predicted"/>
<keyword evidence="3" id="KW-0472">Membrane</keyword>
<evidence type="ECO:0000313" key="2">
    <source>
        <dbReference type="Proteomes" id="UP001318040"/>
    </source>
</evidence>
<dbReference type="InterPro" id="IPR038259">
    <property type="entry name" value="Tmem141_sf"/>
</dbReference>
<evidence type="ECO:0000256" key="1">
    <source>
        <dbReference type="SAM" id="MobiDB-lite"/>
    </source>
</evidence>
<sequence length="134" mass="14495">MVNIGLARVDDSVAERHPGLQSYSACTSFALMKGTAVLVLGTTGMLFLQSLLKKRLPYGFQWNILTSVLVSSAVSYSITRREVGKCGENWIRFEKGELPQDLTNAVGRPEGASPSAGSEHETATGRTKYGDVLE</sequence>
<gene>
    <name evidence="3" type="primary">TMEM141</name>
</gene>
<dbReference type="GeneID" id="116953271"/>
<dbReference type="Pfam" id="PF15110">
    <property type="entry name" value="TMEM141"/>
    <property type="match status" value="1"/>
</dbReference>
<feature type="region of interest" description="Disordered" evidence="1">
    <location>
        <begin position="102"/>
        <end position="134"/>
    </location>
</feature>
<name>A0AAJ7U6K4_PETMA</name>
<keyword evidence="3" id="KW-0812">Transmembrane</keyword>
<dbReference type="InterPro" id="IPR026788">
    <property type="entry name" value="Tmem141"/>
</dbReference>
<reference evidence="3" key="1">
    <citation type="submission" date="2025-08" db="UniProtKB">
        <authorList>
            <consortium name="RefSeq"/>
        </authorList>
    </citation>
    <scope>IDENTIFICATION</scope>
    <source>
        <tissue evidence="3">Sperm</tissue>
    </source>
</reference>
<dbReference type="CTD" id="85014"/>